<organism evidence="3 4">
    <name type="scientific">Acidianus hospitalis</name>
    <dbReference type="NCBI Taxonomy" id="563177"/>
    <lineage>
        <taxon>Archaea</taxon>
        <taxon>Thermoproteota</taxon>
        <taxon>Thermoprotei</taxon>
        <taxon>Sulfolobales</taxon>
        <taxon>Sulfolobaceae</taxon>
        <taxon>Acidianus</taxon>
    </lineage>
</organism>
<dbReference type="SUPFAM" id="SSF69304">
    <property type="entry name" value="Tricorn protease N-terminal domain"/>
    <property type="match status" value="1"/>
</dbReference>
<comment type="caution">
    <text evidence="3">The sequence shown here is derived from an EMBL/GenBank/DDBJ whole genome shotgun (WGS) entry which is preliminary data.</text>
</comment>
<dbReference type="GO" id="GO:0006508">
    <property type="term" value="P:proteolysis"/>
    <property type="evidence" value="ECO:0007669"/>
    <property type="project" value="InterPro"/>
</dbReference>
<dbReference type="GO" id="GO:0004252">
    <property type="term" value="F:serine-type endopeptidase activity"/>
    <property type="evidence" value="ECO:0007669"/>
    <property type="project" value="TreeGrafter"/>
</dbReference>
<protein>
    <submittedName>
        <fullName evidence="3">S9 family peptidase</fullName>
    </submittedName>
</protein>
<evidence type="ECO:0000256" key="1">
    <source>
        <dbReference type="ARBA" id="ARBA00022801"/>
    </source>
</evidence>
<accession>A0A2T9XBY2</accession>
<dbReference type="PANTHER" id="PTHR42776:SF4">
    <property type="entry name" value="ACYLAMINO-ACID-RELEASING ENZYME"/>
    <property type="match status" value="1"/>
</dbReference>
<feature type="domain" description="Peptidase S9 prolyl oligopeptidase catalytic" evidence="2">
    <location>
        <begin position="378"/>
        <end position="586"/>
    </location>
</feature>
<reference evidence="3 4" key="1">
    <citation type="journal article" date="2015" name="Appl. Environ. Microbiol.">
        <title>Nanoarchaeota, Their Sulfolobales Host, and Nanoarchaeota Virus Distribution across Yellowstone National Park Hot Springs.</title>
        <authorList>
            <person name="Munson-McGee J.H."/>
            <person name="Field E.K."/>
            <person name="Bateson M."/>
            <person name="Rooney C."/>
            <person name="Stepanauskas R."/>
            <person name="Young M.J."/>
        </authorList>
    </citation>
    <scope>NUCLEOTIDE SEQUENCE [LARGE SCALE GENOMIC DNA]</scope>
    <source>
        <strain evidence="3">SCGC AC-742_N10</strain>
    </source>
</reference>
<dbReference type="InterPro" id="IPR001375">
    <property type="entry name" value="Peptidase_S9_cat"/>
</dbReference>
<dbReference type="Pfam" id="PF00326">
    <property type="entry name" value="Peptidase_S9"/>
    <property type="match status" value="1"/>
</dbReference>
<dbReference type="Gene3D" id="3.40.50.1820">
    <property type="entry name" value="alpha/beta hydrolase"/>
    <property type="match status" value="1"/>
</dbReference>
<evidence type="ECO:0000259" key="2">
    <source>
        <dbReference type="Pfam" id="PF00326"/>
    </source>
</evidence>
<proteinExistence type="predicted"/>
<dbReference type="EMBL" id="QEFD01000020">
    <property type="protein sequence ID" value="PVU77579.1"/>
    <property type="molecule type" value="Genomic_DNA"/>
</dbReference>
<gene>
    <name evidence="3" type="ORF">DDW13_00510</name>
</gene>
<dbReference type="Proteomes" id="UP000245638">
    <property type="component" value="Unassembled WGS sequence"/>
</dbReference>
<name>A0A2T9XBY2_9CREN</name>
<evidence type="ECO:0000313" key="3">
    <source>
        <dbReference type="EMBL" id="PVU77579.1"/>
    </source>
</evidence>
<dbReference type="PANTHER" id="PTHR42776">
    <property type="entry name" value="SERINE PEPTIDASE S9 FAMILY MEMBER"/>
    <property type="match status" value="1"/>
</dbReference>
<dbReference type="InterPro" id="IPR029058">
    <property type="entry name" value="AB_hydrolase_fold"/>
</dbReference>
<dbReference type="SUPFAM" id="SSF53474">
    <property type="entry name" value="alpha/beta-Hydrolases"/>
    <property type="match status" value="1"/>
</dbReference>
<sequence length="587" mass="66757">MTPEEAYSIKLISDVKLNNEGNLLHVETWIENKEYRSAIFLNKRKIIEGKVSLPRFNGEYLYYVKEVKGQKNKKEACLFRKSPYGEEEKLLCLGKISDYTFHNKGILILGEDKVNKNKPFEATKLKYRFDSRGLLRTRQSLYLFSTKLEKIISGDFDVTGVATNGKRVVISATKENDDIGLSDVYEVYLSNGEMRRITQGEGIVNALAMNEKGQIAYLGHRKGRAPWAVEEIILPEEDKSFLCGNTCGGDVLTDLFDGAKTRIYFVNDVIYSLGQVKGEVQIYKISDKAEQITEGKIVVRGFDVNAKEDIAYFYTTPTKPSILHYKEDYDPNPGVEGIEPQEINDEIQGWVIITNPNNPTILFIHGGPHAAYGYGYFIEFQFFASNGFNIIYCNPRGSQGYGEDFAKACVGDWGGKDMQDIINFTKKVIEKYNLKGKLGVTGGSYGGYMTNWIITQTDMFSAAIAERSISNLVSMCGTSDIGFWFNAIEAGIGDPWKQENIEKLMRMSPIYYVKNAKTPTMLIHGEEDYRCPIEQAEQFFMALKMNGVPTVLERYPGDSHEHARRGKPKNMIDRLYKKIWWFTKYLK</sequence>
<evidence type="ECO:0000313" key="4">
    <source>
        <dbReference type="Proteomes" id="UP000245638"/>
    </source>
</evidence>
<keyword evidence="1" id="KW-0378">Hydrolase</keyword>
<dbReference type="AlphaFoldDB" id="A0A2T9XBY2"/>